<dbReference type="AlphaFoldDB" id="A0A9Q5SFX7"/>
<keyword evidence="1" id="KW-0472">Membrane</keyword>
<name>A0A9Q5SFX7_BACTU</name>
<keyword evidence="1" id="KW-0812">Transmembrane</keyword>
<comment type="caution">
    <text evidence="2">The sequence shown here is derived from an EMBL/GenBank/DDBJ whole genome shotgun (WGS) entry which is preliminary data.</text>
</comment>
<dbReference type="EMBL" id="NFCY01000029">
    <property type="protein sequence ID" value="OTX42520.1"/>
    <property type="molecule type" value="Genomic_DNA"/>
</dbReference>
<feature type="transmembrane region" description="Helical" evidence="1">
    <location>
        <begin position="76"/>
        <end position="94"/>
    </location>
</feature>
<sequence length="106" mass="12369">MNKFKIRTLLQLLLFTLYVVWLVLVAFRIDINSLMHVASEQEDLLQRILLVFSLIGIVLTSFYLNTLKNDQTKEKNNTKSLLAMYIVVAIMTLYSTDIAKYFKSFI</sequence>
<dbReference type="RefSeq" id="WP_078399638.1">
    <property type="nucleotide sequence ID" value="NZ_NFCY01000029.1"/>
</dbReference>
<evidence type="ECO:0000313" key="2">
    <source>
        <dbReference type="EMBL" id="OTX42520.1"/>
    </source>
</evidence>
<organism evidence="2 3">
    <name type="scientific">Bacillus thuringiensis serovar sooncheon</name>
    <dbReference type="NCBI Taxonomy" id="180891"/>
    <lineage>
        <taxon>Bacteria</taxon>
        <taxon>Bacillati</taxon>
        <taxon>Bacillota</taxon>
        <taxon>Bacilli</taxon>
        <taxon>Bacillales</taxon>
        <taxon>Bacillaceae</taxon>
        <taxon>Bacillus</taxon>
        <taxon>Bacillus cereus group</taxon>
    </lineage>
</organism>
<gene>
    <name evidence="2" type="ORF">BK724_24395</name>
</gene>
<accession>A0A9Q5SFX7</accession>
<evidence type="ECO:0000313" key="3">
    <source>
        <dbReference type="Proteomes" id="UP000194733"/>
    </source>
</evidence>
<keyword evidence="1" id="KW-1133">Transmembrane helix</keyword>
<reference evidence="2 3" key="1">
    <citation type="submission" date="2016-10" db="EMBL/GenBank/DDBJ databases">
        <title>Comparative genomics of Bacillus thuringiensis reveals a path to pathogens against multiple invertebrate hosts.</title>
        <authorList>
            <person name="Zheng J."/>
            <person name="Gao Q."/>
            <person name="Liu H."/>
            <person name="Peng D."/>
            <person name="Ruan L."/>
            <person name="Sun M."/>
        </authorList>
    </citation>
    <scope>NUCLEOTIDE SEQUENCE [LARGE SCALE GENOMIC DNA]</scope>
    <source>
        <strain evidence="2">BGSC 4BB1</strain>
    </source>
</reference>
<feature type="transmembrane region" description="Helical" evidence="1">
    <location>
        <begin position="44"/>
        <end position="64"/>
    </location>
</feature>
<proteinExistence type="predicted"/>
<dbReference type="Proteomes" id="UP000194733">
    <property type="component" value="Unassembled WGS sequence"/>
</dbReference>
<protein>
    <submittedName>
        <fullName evidence="2">Uncharacterized protein</fullName>
    </submittedName>
</protein>
<evidence type="ECO:0000256" key="1">
    <source>
        <dbReference type="SAM" id="Phobius"/>
    </source>
</evidence>